<evidence type="ECO:0000256" key="1">
    <source>
        <dbReference type="SAM" id="Phobius"/>
    </source>
</evidence>
<reference evidence="2 3" key="1">
    <citation type="submission" date="2017-09" db="EMBL/GenBank/DDBJ databases">
        <title>Depth-based differentiation of microbial function through sediment-hosted aquifers and enrichment of novel symbionts in the deep terrestrial subsurface.</title>
        <authorList>
            <person name="Probst A.J."/>
            <person name="Ladd B."/>
            <person name="Jarett J.K."/>
            <person name="Geller-Mcgrath D.E."/>
            <person name="Sieber C.M."/>
            <person name="Emerson J.B."/>
            <person name="Anantharaman K."/>
            <person name="Thomas B.C."/>
            <person name="Malmstrom R."/>
            <person name="Stieglmeier M."/>
            <person name="Klingl A."/>
            <person name="Woyke T."/>
            <person name="Ryan C.M."/>
            <person name="Banfield J.F."/>
        </authorList>
    </citation>
    <scope>NUCLEOTIDE SEQUENCE [LARGE SCALE GENOMIC DNA]</scope>
    <source>
        <strain evidence="2">CG22_combo_CG10-13_8_21_14_all_45_10</strain>
    </source>
</reference>
<dbReference type="Proteomes" id="UP000230759">
    <property type="component" value="Unassembled WGS sequence"/>
</dbReference>
<protein>
    <recommendedName>
        <fullName evidence="4">Membrane protein 6-pyruvoyl-tetrahydropterin synthase-related domain-containing protein</fullName>
    </recommendedName>
</protein>
<feature type="transmembrane region" description="Helical" evidence="1">
    <location>
        <begin position="795"/>
        <end position="817"/>
    </location>
</feature>
<feature type="transmembrane region" description="Helical" evidence="1">
    <location>
        <begin position="298"/>
        <end position="319"/>
    </location>
</feature>
<evidence type="ECO:0008006" key="4">
    <source>
        <dbReference type="Google" id="ProtNLM"/>
    </source>
</evidence>
<feature type="transmembrane region" description="Helical" evidence="1">
    <location>
        <begin position="364"/>
        <end position="383"/>
    </location>
</feature>
<sequence>MKSFFSKNNLIFWVLILIPVLLVFRNIFFGNLPTWGDAPFFYPEGLKELFSEPLTWVTRNTSFGGVNSVLWISPIMFLMGAVHRFFGLGSDALVRIFFYFPAIIFSGAGAYWLVRYLKLSRLVCFFTPLFYILNTYFILLLDGGQVGIALAYGFFPLVILFGKKLLDKSSLNKFFVFLTAAFVLTVIDPRISIIALITLFFWQTLDAPKKLWLLILAGVLLIPLNFYWIYPLIKLGAGSAGANIADLRLSSLLNSLLLYAPHWPGNIFGKVIPPPFYFALVPFLIFGSFLFKPKSKLYLNLVVLFLTFAFLAKGSTPPLGGWFDFLVNKVPFGFAFRDSTKFFIPLVLFGGILLGGTISQLKSWVLRVGCYLFLLLLILPAFLGKMNFVLSGREVNADFQIIYQNLRNETGFFRTVWFPEKHSLAFETSAKPAIDARELVSLAPFANLNASEDVFNFLNNPAFVEWLRIFGVKYLVLSGDARNINPTEDEVKDWRTILSLVGKTPGLQKVAWGTEFPVYEIPDSFPRFYAVKSLAAVVGPMLKDPVAAVYFEDGKFDPELLNGKDENSVKIYFNGKDKTDLTLSFLQKYFVSPGESPASQWAIYPSADYLKAKYELLIRGFGYRDFDYGQGIAFSTQRGEKIAFKFEVPADGKYYLASRQATLAKPNFSWTLEQKDLNKGTFTWGVENQADLTVFNTIALIPAAEFKKAQDQTEVFLKHFGTASLKDLQKVDRQPVDLAAIKSGWLVLNDNFNPLWNLKKGVEYFTPVPVYSSVNGFYVGPDWTDLRLEFRGQEYFRWGVWGSVLTILALAIFFLYARDNH</sequence>
<feature type="transmembrane region" description="Helical" evidence="1">
    <location>
        <begin position="68"/>
        <end position="86"/>
    </location>
</feature>
<proteinExistence type="predicted"/>
<dbReference type="AlphaFoldDB" id="A0A2H0BHK4"/>
<keyword evidence="1" id="KW-0472">Membrane</keyword>
<gene>
    <name evidence="2" type="ORF">COX04_01080</name>
</gene>
<dbReference type="EMBL" id="PCSV01000026">
    <property type="protein sequence ID" value="PIP57153.1"/>
    <property type="molecule type" value="Genomic_DNA"/>
</dbReference>
<feature type="transmembrane region" description="Helical" evidence="1">
    <location>
        <begin position="271"/>
        <end position="291"/>
    </location>
</feature>
<feature type="transmembrane region" description="Helical" evidence="1">
    <location>
        <begin position="211"/>
        <end position="230"/>
    </location>
</feature>
<feature type="transmembrane region" description="Helical" evidence="1">
    <location>
        <begin position="119"/>
        <end position="139"/>
    </location>
</feature>
<feature type="transmembrane region" description="Helical" evidence="1">
    <location>
        <begin position="146"/>
        <end position="162"/>
    </location>
</feature>
<evidence type="ECO:0000313" key="3">
    <source>
        <dbReference type="Proteomes" id="UP000230759"/>
    </source>
</evidence>
<keyword evidence="1" id="KW-1133">Transmembrane helix</keyword>
<comment type="caution">
    <text evidence="2">The sequence shown here is derived from an EMBL/GenBank/DDBJ whole genome shotgun (WGS) entry which is preliminary data.</text>
</comment>
<feature type="transmembrane region" description="Helical" evidence="1">
    <location>
        <begin position="174"/>
        <end position="202"/>
    </location>
</feature>
<evidence type="ECO:0000313" key="2">
    <source>
        <dbReference type="EMBL" id="PIP57153.1"/>
    </source>
</evidence>
<keyword evidence="1" id="KW-0812">Transmembrane</keyword>
<feature type="transmembrane region" description="Helical" evidence="1">
    <location>
        <begin position="93"/>
        <end position="113"/>
    </location>
</feature>
<name>A0A2H0BHK4_9BACT</name>
<feature type="transmembrane region" description="Helical" evidence="1">
    <location>
        <begin position="339"/>
        <end position="357"/>
    </location>
</feature>
<organism evidence="2 3">
    <name type="scientific">Candidatus Woesebacteria bacterium CG22_combo_CG10-13_8_21_14_all_45_10</name>
    <dbReference type="NCBI Taxonomy" id="1975060"/>
    <lineage>
        <taxon>Bacteria</taxon>
        <taxon>Candidatus Woeseibacteriota</taxon>
    </lineage>
</organism>
<accession>A0A2H0BHK4</accession>